<keyword evidence="2" id="KW-0560">Oxidoreductase</keyword>
<dbReference type="Gene3D" id="3.50.50.60">
    <property type="entry name" value="FAD/NAD(P)-binding domain"/>
    <property type="match status" value="1"/>
</dbReference>
<evidence type="ECO:0000313" key="2">
    <source>
        <dbReference type="EMBL" id="GAA1698892.1"/>
    </source>
</evidence>
<proteinExistence type="predicted"/>
<keyword evidence="2" id="KW-0503">Monooxygenase</keyword>
<dbReference type="PANTHER" id="PTHR46865">
    <property type="entry name" value="OXIDOREDUCTASE-RELATED"/>
    <property type="match status" value="1"/>
</dbReference>
<name>A0ABP4U7S2_9ACTN</name>
<dbReference type="GO" id="GO:0004497">
    <property type="term" value="F:monooxygenase activity"/>
    <property type="evidence" value="ECO:0007669"/>
    <property type="project" value="UniProtKB-KW"/>
</dbReference>
<protein>
    <submittedName>
        <fullName evidence="2">FAD-dependent monooxygenase</fullName>
    </submittedName>
</protein>
<evidence type="ECO:0000259" key="1">
    <source>
        <dbReference type="Pfam" id="PF01494"/>
    </source>
</evidence>
<dbReference type="InterPro" id="IPR036188">
    <property type="entry name" value="FAD/NAD-bd_sf"/>
</dbReference>
<keyword evidence="3" id="KW-1185">Reference proteome</keyword>
<dbReference type="Gene3D" id="3.30.9.10">
    <property type="entry name" value="D-Amino Acid Oxidase, subunit A, domain 2"/>
    <property type="match status" value="1"/>
</dbReference>
<accession>A0ABP4U7S2</accession>
<comment type="caution">
    <text evidence="2">The sequence shown here is derived from an EMBL/GenBank/DDBJ whole genome shotgun (WGS) entry which is preliminary data.</text>
</comment>
<dbReference type="RefSeq" id="WP_344313329.1">
    <property type="nucleotide sequence ID" value="NZ_BAAANY010000021.1"/>
</dbReference>
<dbReference type="EMBL" id="BAAANY010000021">
    <property type="protein sequence ID" value="GAA1698892.1"/>
    <property type="molecule type" value="Genomic_DNA"/>
</dbReference>
<dbReference type="InterPro" id="IPR002938">
    <property type="entry name" value="FAD-bd"/>
</dbReference>
<sequence>MRQRTVLISGAGVAGSTLAFWLVRHGFRPTVVERAQGQRSSGNPVDVRGTAVPVVERMGVMPHLRAAATRVPGLTFVTATGRRIGPLGLGRPSGDALEVPRADLARILYEAVRDDAEFLFDDTITALRQDTDGVDVTFERAAARRFDLVIGADGLHSGVRGLVFGPEADCVRHLGLYIATMPLHRTAADPSAVVMHNIPGRSVAVHPLHGEAGAAFMFRGPAIPGFDHRDAERHKKIVIAAYRDGDWDLPDLPDLPGRVRAATDFYFDAISQVRLPTWSRGRVSLVGDSATSVSLFGDGSSLAITGAHALADALAATPDDHEIALRAYEKHHRPLVTARQRGFQLAGALLVPSTNFGITARNLAIGLLPRVPRRKVASRTGS</sequence>
<dbReference type="PANTHER" id="PTHR46865:SF2">
    <property type="entry name" value="MONOOXYGENASE"/>
    <property type="match status" value="1"/>
</dbReference>
<gene>
    <name evidence="2" type="ORF">GCM10009765_55420</name>
</gene>
<dbReference type="SUPFAM" id="SSF51905">
    <property type="entry name" value="FAD/NAD(P)-binding domain"/>
    <property type="match status" value="1"/>
</dbReference>
<dbReference type="PRINTS" id="PR00420">
    <property type="entry name" value="RNGMNOXGNASE"/>
</dbReference>
<dbReference type="Proteomes" id="UP001500618">
    <property type="component" value="Unassembled WGS sequence"/>
</dbReference>
<dbReference type="InterPro" id="IPR051704">
    <property type="entry name" value="FAD_aromatic-hydroxylase"/>
</dbReference>
<evidence type="ECO:0000313" key="3">
    <source>
        <dbReference type="Proteomes" id="UP001500618"/>
    </source>
</evidence>
<dbReference type="Pfam" id="PF01494">
    <property type="entry name" value="FAD_binding_3"/>
    <property type="match status" value="1"/>
</dbReference>
<feature type="domain" description="FAD-binding" evidence="1">
    <location>
        <begin position="5"/>
        <end position="336"/>
    </location>
</feature>
<organism evidence="2 3">
    <name type="scientific">Fodinicola feengrottensis</name>
    <dbReference type="NCBI Taxonomy" id="435914"/>
    <lineage>
        <taxon>Bacteria</taxon>
        <taxon>Bacillati</taxon>
        <taxon>Actinomycetota</taxon>
        <taxon>Actinomycetes</taxon>
        <taxon>Mycobacteriales</taxon>
        <taxon>Fodinicola</taxon>
    </lineage>
</organism>
<reference evidence="3" key="1">
    <citation type="journal article" date="2019" name="Int. J. Syst. Evol. Microbiol.">
        <title>The Global Catalogue of Microorganisms (GCM) 10K type strain sequencing project: providing services to taxonomists for standard genome sequencing and annotation.</title>
        <authorList>
            <consortium name="The Broad Institute Genomics Platform"/>
            <consortium name="The Broad Institute Genome Sequencing Center for Infectious Disease"/>
            <person name="Wu L."/>
            <person name="Ma J."/>
        </authorList>
    </citation>
    <scope>NUCLEOTIDE SEQUENCE [LARGE SCALE GENOMIC DNA]</scope>
    <source>
        <strain evidence="3">JCM 14718</strain>
    </source>
</reference>